<gene>
    <name evidence="3" type="ORF">Mco01_22290</name>
</gene>
<dbReference type="PANTHER" id="PTHR33744:SF1">
    <property type="entry name" value="DNA-BINDING TRANSCRIPTIONAL ACTIVATOR ADER"/>
    <property type="match status" value="1"/>
</dbReference>
<evidence type="ECO:0000313" key="4">
    <source>
        <dbReference type="Proteomes" id="UP000603904"/>
    </source>
</evidence>
<dbReference type="RefSeq" id="WP_204056792.1">
    <property type="nucleotide sequence ID" value="NZ_BAAAGP010000016.1"/>
</dbReference>
<reference evidence="3 4" key="1">
    <citation type="submission" date="2021-01" db="EMBL/GenBank/DDBJ databases">
        <title>Whole genome shotgun sequence of Microbispora corallina NBRC 16416.</title>
        <authorList>
            <person name="Komaki H."/>
            <person name="Tamura T."/>
        </authorList>
    </citation>
    <scope>NUCLEOTIDE SEQUENCE [LARGE SCALE GENOMIC DNA]</scope>
    <source>
        <strain evidence="3 4">NBRC 16416</strain>
    </source>
</reference>
<evidence type="ECO:0000259" key="2">
    <source>
        <dbReference type="Pfam" id="PF13556"/>
    </source>
</evidence>
<feature type="region of interest" description="Disordered" evidence="1">
    <location>
        <begin position="202"/>
        <end position="234"/>
    </location>
</feature>
<dbReference type="InterPro" id="IPR042070">
    <property type="entry name" value="PucR_C-HTH_sf"/>
</dbReference>
<dbReference type="Proteomes" id="UP000603904">
    <property type="component" value="Unassembled WGS sequence"/>
</dbReference>
<protein>
    <recommendedName>
        <fullName evidence="2">PucR C-terminal helix-turn-helix domain-containing protein</fullName>
    </recommendedName>
</protein>
<evidence type="ECO:0000256" key="1">
    <source>
        <dbReference type="SAM" id="MobiDB-lite"/>
    </source>
</evidence>
<feature type="domain" description="PucR C-terminal helix-turn-helix" evidence="2">
    <location>
        <begin position="323"/>
        <end position="380"/>
    </location>
</feature>
<dbReference type="Gene3D" id="1.10.10.2840">
    <property type="entry name" value="PucR C-terminal helix-turn-helix domain"/>
    <property type="match status" value="1"/>
</dbReference>
<evidence type="ECO:0000313" key="3">
    <source>
        <dbReference type="EMBL" id="GIH39229.1"/>
    </source>
</evidence>
<dbReference type="EMBL" id="BOOC01000007">
    <property type="protein sequence ID" value="GIH39229.1"/>
    <property type="molecule type" value="Genomic_DNA"/>
</dbReference>
<keyword evidence="4" id="KW-1185">Reference proteome</keyword>
<dbReference type="PANTHER" id="PTHR33744">
    <property type="entry name" value="CARBOHYDRATE DIACID REGULATOR"/>
    <property type="match status" value="1"/>
</dbReference>
<organism evidence="3 4">
    <name type="scientific">Microbispora corallina</name>
    <dbReference type="NCBI Taxonomy" id="83302"/>
    <lineage>
        <taxon>Bacteria</taxon>
        <taxon>Bacillati</taxon>
        <taxon>Actinomycetota</taxon>
        <taxon>Actinomycetes</taxon>
        <taxon>Streptosporangiales</taxon>
        <taxon>Streptosporangiaceae</taxon>
        <taxon>Microbispora</taxon>
    </lineage>
</organism>
<dbReference type="InterPro" id="IPR051448">
    <property type="entry name" value="CdaR-like_regulators"/>
</dbReference>
<name>A0ABQ4FWN9_9ACTN</name>
<feature type="compositionally biased region" description="Low complexity" evidence="1">
    <location>
        <begin position="221"/>
        <end position="233"/>
    </location>
</feature>
<accession>A0ABQ4FWN9</accession>
<dbReference type="InterPro" id="IPR025736">
    <property type="entry name" value="PucR_C-HTH_dom"/>
</dbReference>
<comment type="caution">
    <text evidence="3">The sequence shown here is derived from an EMBL/GenBank/DDBJ whole genome shotgun (WGS) entry which is preliminary data.</text>
</comment>
<sequence>MQGLLLRLSGLDADAESAVRVIAYFDSLVRDHVTVRGMAQATARLAQCPAGFADGSGGFVRALADGSVEYPSAPPANGAARPLPSGGRVWLEREGRAHGLDEIVLERFAEAAAVAVERAAGPAVNDPALVELVLAEGAGETERARALRLMGFPAAAPVRVLAVSGPAAGLVAWLRAAGRHVRETPMDVPGGTVTAVLADAAERSARGEPAAGTGGAGDRGTGAAAPGTPARAGLAPSMSWVDEVPPGTLVGVGSAVAGLAAPESWAAARTALRFAAPEEPVVHWAGLGALALFAAHVPVEEVAALPDVRALRALEQRPHGRELVAALEALCAEGTVRRAAAAAHLHHSSLAARVARVEAALGFSLAEPGGRLRAHLALRLLRLTR</sequence>
<proteinExistence type="predicted"/>
<dbReference type="Pfam" id="PF13556">
    <property type="entry name" value="HTH_30"/>
    <property type="match status" value="1"/>
</dbReference>